<feature type="transmembrane region" description="Helical" evidence="2">
    <location>
        <begin position="318"/>
        <end position="336"/>
    </location>
</feature>
<evidence type="ECO:0000256" key="2">
    <source>
        <dbReference type="SAM" id="Phobius"/>
    </source>
</evidence>
<evidence type="ECO:0000259" key="3">
    <source>
        <dbReference type="PROSITE" id="PS51186"/>
    </source>
</evidence>
<dbReference type="Pfam" id="PF00583">
    <property type="entry name" value="Acetyltransf_1"/>
    <property type="match status" value="1"/>
</dbReference>
<sequence length="469" mass="52755">MTVNSLGRLFCIASALFPSAVFGLTIHLREGPLISNASELEYRLANSSDELTIGKSDQNAAVFVAVYPEKKVVVGSVEFGRIAGTDHVYIPWVRVRDGWRGRGIATEMLKRFIELIGNAKPRVKWIYMDVSYENAAAIGAYRNAGFDIYDGDGEHTHAAYIVPWVSKSTEDDEDDGIIPLMLSSMFDDSLSPPPLEHLSSDDTTTSTTTSSPISTPPDTALVPLHGVTLAKLLSNNGEAFYYKNNTSNFRIHKRRESELLYALSEPVDELDEFISHSWNADPNVVLWTMHLRVNFWLAVTISVICTILFSWGLRMSPGLSTILGILIYVTVLARGHEIPLKIPGVRRHSEAKVFFDRCCIDQVDPVRKAAGIRSIGAYLNKCDTFLLLWSDDYFQRLWCVFELACFLKGSERMAKQRPLKLFMMPIQKTVYRCLLTTTVYWLLLSVVPSCAQLPIDIVMCMVQVRYVFL</sequence>
<keyword evidence="2" id="KW-0472">Membrane</keyword>
<reference evidence="4 5" key="1">
    <citation type="submission" date="2020-04" db="EMBL/GenBank/DDBJ databases">
        <title>Perkinsus olseni comparative genomics.</title>
        <authorList>
            <person name="Bogema D.R."/>
        </authorList>
    </citation>
    <scope>NUCLEOTIDE SEQUENCE [LARGE SCALE GENOMIC DNA]</scope>
    <source>
        <strain evidence="4">ATCC PRA-205</strain>
    </source>
</reference>
<feature type="non-terminal residue" evidence="4">
    <location>
        <position position="469"/>
    </location>
</feature>
<protein>
    <recommendedName>
        <fullName evidence="3">N-acetyltransferase domain-containing protein</fullName>
    </recommendedName>
</protein>
<dbReference type="Gene3D" id="3.40.50.10140">
    <property type="entry name" value="Toll/interleukin-1 receptor homology (TIR) domain"/>
    <property type="match status" value="1"/>
</dbReference>
<feature type="compositionally biased region" description="Low complexity" evidence="1">
    <location>
        <begin position="201"/>
        <end position="215"/>
    </location>
</feature>
<dbReference type="Proteomes" id="UP000574390">
    <property type="component" value="Unassembled WGS sequence"/>
</dbReference>
<dbReference type="AlphaFoldDB" id="A0A7J6STG6"/>
<evidence type="ECO:0000313" key="5">
    <source>
        <dbReference type="Proteomes" id="UP000574390"/>
    </source>
</evidence>
<dbReference type="CDD" id="cd04301">
    <property type="entry name" value="NAT_SF"/>
    <property type="match status" value="1"/>
</dbReference>
<comment type="caution">
    <text evidence="4">The sequence shown here is derived from an EMBL/GenBank/DDBJ whole genome shotgun (WGS) entry which is preliminary data.</text>
</comment>
<dbReference type="InterPro" id="IPR035897">
    <property type="entry name" value="Toll_tir_struct_dom_sf"/>
</dbReference>
<dbReference type="SUPFAM" id="SSF55729">
    <property type="entry name" value="Acyl-CoA N-acyltransferases (Nat)"/>
    <property type="match status" value="1"/>
</dbReference>
<feature type="region of interest" description="Disordered" evidence="1">
    <location>
        <begin position="193"/>
        <end position="215"/>
    </location>
</feature>
<dbReference type="InterPro" id="IPR016181">
    <property type="entry name" value="Acyl_CoA_acyltransferase"/>
</dbReference>
<feature type="transmembrane region" description="Helical" evidence="2">
    <location>
        <begin position="293"/>
        <end position="311"/>
    </location>
</feature>
<keyword evidence="2" id="KW-1133">Transmembrane helix</keyword>
<proteinExistence type="predicted"/>
<feature type="transmembrane region" description="Helical" evidence="2">
    <location>
        <begin position="429"/>
        <end position="447"/>
    </location>
</feature>
<dbReference type="GO" id="GO:0016747">
    <property type="term" value="F:acyltransferase activity, transferring groups other than amino-acyl groups"/>
    <property type="evidence" value="ECO:0007669"/>
    <property type="project" value="InterPro"/>
</dbReference>
<organism evidence="4 5">
    <name type="scientific">Perkinsus olseni</name>
    <name type="common">Perkinsus atlanticus</name>
    <dbReference type="NCBI Taxonomy" id="32597"/>
    <lineage>
        <taxon>Eukaryota</taxon>
        <taxon>Sar</taxon>
        <taxon>Alveolata</taxon>
        <taxon>Perkinsozoa</taxon>
        <taxon>Perkinsea</taxon>
        <taxon>Perkinsida</taxon>
        <taxon>Perkinsidae</taxon>
        <taxon>Perkinsus</taxon>
    </lineage>
</organism>
<gene>
    <name evidence="4" type="ORF">FOZ62_021187</name>
</gene>
<accession>A0A7J6STG6</accession>
<evidence type="ECO:0000256" key="1">
    <source>
        <dbReference type="SAM" id="MobiDB-lite"/>
    </source>
</evidence>
<dbReference type="Gene3D" id="3.40.630.30">
    <property type="match status" value="1"/>
</dbReference>
<dbReference type="EMBL" id="JABANM010012759">
    <property type="protein sequence ID" value="KAF4735476.1"/>
    <property type="molecule type" value="Genomic_DNA"/>
</dbReference>
<feature type="domain" description="N-acetyltransferase" evidence="3">
    <location>
        <begin position="26"/>
        <end position="165"/>
    </location>
</feature>
<dbReference type="SUPFAM" id="SSF52200">
    <property type="entry name" value="Toll/Interleukin receptor TIR domain"/>
    <property type="match status" value="1"/>
</dbReference>
<dbReference type="PROSITE" id="PS51186">
    <property type="entry name" value="GNAT"/>
    <property type="match status" value="1"/>
</dbReference>
<name>A0A7J6STG6_PEROL</name>
<evidence type="ECO:0000313" key="4">
    <source>
        <dbReference type="EMBL" id="KAF4735476.1"/>
    </source>
</evidence>
<keyword evidence="2" id="KW-0812">Transmembrane</keyword>
<dbReference type="InterPro" id="IPR000182">
    <property type="entry name" value="GNAT_dom"/>
</dbReference>